<organism evidence="2 3">
    <name type="scientific">Nocardia asteroides NBRC 15531</name>
    <dbReference type="NCBI Taxonomy" id="1110697"/>
    <lineage>
        <taxon>Bacteria</taxon>
        <taxon>Bacillati</taxon>
        <taxon>Actinomycetota</taxon>
        <taxon>Actinomycetes</taxon>
        <taxon>Mycobacteriales</taxon>
        <taxon>Nocardiaceae</taxon>
        <taxon>Nocardia</taxon>
    </lineage>
</organism>
<sequence length="80" mass="8781">MSGAFDAFIPDDSGKPTGESTREGDRAYRNADDPVPVRSNRAGHVDMSDICLEDLQVVAGAVDRWRSLRAPFVVKHHASR</sequence>
<dbReference type="OrthoDB" id="9952947at2"/>
<dbReference type="GeneID" id="91514118"/>
<accession>U5EJT8</accession>
<reference evidence="2 3" key="1">
    <citation type="journal article" date="2014" name="BMC Genomics">
        <title>Genome based analysis of type-I polyketide synthase and nonribosomal peptide synthetase gene clusters in seven strains of five representative Nocardia species.</title>
        <authorList>
            <person name="Komaki H."/>
            <person name="Ichikawa N."/>
            <person name="Hosoyama A."/>
            <person name="Takahashi-Nakaguchi A."/>
            <person name="Matsuzawa T."/>
            <person name="Suzuki K."/>
            <person name="Fujita N."/>
            <person name="Gonoi T."/>
        </authorList>
    </citation>
    <scope>NUCLEOTIDE SEQUENCE [LARGE SCALE GENOMIC DNA]</scope>
    <source>
        <strain evidence="2 3">NBRC 15531</strain>
    </source>
</reference>
<evidence type="ECO:0000313" key="2">
    <source>
        <dbReference type="EMBL" id="GAD85399.1"/>
    </source>
</evidence>
<name>U5EJT8_NOCAS</name>
<dbReference type="AlphaFoldDB" id="U5EJT8"/>
<proteinExistence type="predicted"/>
<feature type="compositionally biased region" description="Basic and acidic residues" evidence="1">
    <location>
        <begin position="20"/>
        <end position="32"/>
    </location>
</feature>
<dbReference type="EMBL" id="BAFO02000031">
    <property type="protein sequence ID" value="GAD85399.1"/>
    <property type="molecule type" value="Genomic_DNA"/>
</dbReference>
<gene>
    <name evidence="2" type="ORF">NCAST_31_00930</name>
</gene>
<dbReference type="RefSeq" id="WP_019049867.1">
    <property type="nucleotide sequence ID" value="NZ_BAFO02000031.1"/>
</dbReference>
<evidence type="ECO:0000313" key="3">
    <source>
        <dbReference type="Proteomes" id="UP000017048"/>
    </source>
</evidence>
<dbReference type="Proteomes" id="UP000017048">
    <property type="component" value="Unassembled WGS sequence"/>
</dbReference>
<feature type="region of interest" description="Disordered" evidence="1">
    <location>
        <begin position="1"/>
        <end position="41"/>
    </location>
</feature>
<comment type="caution">
    <text evidence="2">The sequence shown here is derived from an EMBL/GenBank/DDBJ whole genome shotgun (WGS) entry which is preliminary data.</text>
</comment>
<protein>
    <submittedName>
        <fullName evidence="2">Uncharacterized protein</fullName>
    </submittedName>
</protein>
<keyword evidence="3" id="KW-1185">Reference proteome</keyword>
<evidence type="ECO:0000256" key="1">
    <source>
        <dbReference type="SAM" id="MobiDB-lite"/>
    </source>
</evidence>